<evidence type="ECO:0000259" key="1">
    <source>
        <dbReference type="Pfam" id="PF01261"/>
    </source>
</evidence>
<organism evidence="2 3">
    <name type="scientific">Bacillus amyloliquefaciens (strain ATCC 23350 / DSM 7 / BCRC 11601 / CCUG 28519 / NBRC 15535 / NRRL B-14393 / F)</name>
    <dbReference type="NCBI Taxonomy" id="692420"/>
    <lineage>
        <taxon>Bacteria</taxon>
        <taxon>Bacillati</taxon>
        <taxon>Bacillota</taxon>
        <taxon>Bacilli</taxon>
        <taxon>Bacillales</taxon>
        <taxon>Bacillaceae</taxon>
        <taxon>Bacillus</taxon>
        <taxon>Bacillus amyloliquefaciens group</taxon>
    </lineage>
</organism>
<dbReference type="InterPro" id="IPR036237">
    <property type="entry name" value="Xyl_isomerase-like_sf"/>
</dbReference>
<dbReference type="Proteomes" id="UP000006562">
    <property type="component" value="Chromosome"/>
</dbReference>
<evidence type="ECO:0000313" key="2">
    <source>
        <dbReference type="EMBL" id="CBI41413.1"/>
    </source>
</evidence>
<dbReference type="InterPro" id="IPR050312">
    <property type="entry name" value="IolE/XylAMocC-like"/>
</dbReference>
<dbReference type="PANTHER" id="PTHR12110:SF41">
    <property type="entry name" value="INOSOSE DEHYDRATASE"/>
    <property type="match status" value="1"/>
</dbReference>
<dbReference type="AlphaFoldDB" id="A0A9P1JEF5"/>
<reference evidence="2 3" key="1">
    <citation type="journal article" date="2011" name="Int. J. Syst. Evol. Microbiol.">
        <title>Relationship of Bacillus amyloliquefaciens clades associated with strains DSM 7T and FZB42T: a proposal for Bacillus amyloliquefaciens subsp. amyloliquefaciens subsp. nov. and Bacillus amyloliquefaciens subsp. plantarum subsp. nov. based on complete genome sequence comparisons.</title>
        <authorList>
            <person name="Borriss R."/>
            <person name="Chen X.H."/>
            <person name="Rueckert C."/>
            <person name="Blom J."/>
            <person name="Becker A."/>
            <person name="Baumgarth B."/>
            <person name="Fan B."/>
            <person name="Pukall R."/>
            <person name="Schumann P."/>
            <person name="Sproer C."/>
            <person name="Junge H."/>
            <person name="Vater J."/>
            <person name="Puhler A."/>
            <person name="Klenk H.P."/>
        </authorList>
    </citation>
    <scope>NUCLEOTIDE SEQUENCE [LARGE SCALE GENOMIC DNA]</scope>
    <source>
        <strain evidence="3">DSM 7</strain>
    </source>
</reference>
<dbReference type="InterPro" id="IPR013022">
    <property type="entry name" value="Xyl_isomerase-like_TIM-brl"/>
</dbReference>
<name>A0A9P1JEF5_BACAS</name>
<protein>
    <submittedName>
        <fullName evidence="2">Protein RBAM_003390</fullName>
    </submittedName>
</protein>
<dbReference type="KEGG" id="bao:BAMF_0287"/>
<dbReference type="RefSeq" id="WP_013350950.1">
    <property type="nucleotide sequence ID" value="NC_014551.1"/>
</dbReference>
<dbReference type="PANTHER" id="PTHR12110">
    <property type="entry name" value="HYDROXYPYRUVATE ISOMERASE"/>
    <property type="match status" value="1"/>
</dbReference>
<gene>
    <name evidence="2" type="primary">RBAM_003390</name>
    <name evidence="2" type="ordered locus">BAMF_0287</name>
</gene>
<accession>A0A9P1JEF5</accession>
<feature type="domain" description="Xylose isomerase-like TIM barrel" evidence="1">
    <location>
        <begin position="20"/>
        <end position="257"/>
    </location>
</feature>
<dbReference type="SMR" id="A0A9P1JEF5"/>
<dbReference type="Pfam" id="PF01261">
    <property type="entry name" value="AP_endonuc_2"/>
    <property type="match status" value="1"/>
</dbReference>
<sequence length="263" mass="30477">MKLSFCTTGSKKKHILDVISFAKEHSFDGIELWYGHIKQYIKEIGPLDRLDQQLQEEGIEVPAVSLYTDFVSQDERQALKDVQRALSAARQLHSPLIRVFAGNLASHRTSPEKWERAVDQFQEAARLADSYEVDIGLEIHYDTYADTPEAALAFLEDVGHPRVRIIFDGSNLHVNHIDQMTALEKLYHTVSHIHLKNYHWNFDNWYLSKPVPVLQGDLQQEPLLNELMNRQYGGFVSLEYFGRHAEVHIKESLNEMKHCFHKK</sequence>
<dbReference type="EMBL" id="FN597644">
    <property type="protein sequence ID" value="CBI41413.1"/>
    <property type="molecule type" value="Genomic_DNA"/>
</dbReference>
<proteinExistence type="predicted"/>
<evidence type="ECO:0000313" key="3">
    <source>
        <dbReference type="Proteomes" id="UP000006562"/>
    </source>
</evidence>
<dbReference type="Gene3D" id="3.20.20.150">
    <property type="entry name" value="Divalent-metal-dependent TIM barrel enzymes"/>
    <property type="match status" value="1"/>
</dbReference>
<reference evidence="3" key="2">
    <citation type="journal article" date="2011" name="J. Biotechnol.">
        <title>Genome sequence of B. amyloliquefaciens type strain DSM7(T) reveals differences to plant-associated B. amyloliquefaciens FZB42.</title>
        <authorList>
            <person name="Ruckert C."/>
            <person name="Blom J."/>
            <person name="Chen X."/>
            <person name="Reva O."/>
            <person name="Borriss R."/>
        </authorList>
    </citation>
    <scope>NUCLEOTIDE SEQUENCE [LARGE SCALE GENOMIC DNA]</scope>
    <source>
        <strain evidence="3">DSM 7</strain>
    </source>
</reference>
<keyword evidence="3" id="KW-1185">Reference proteome</keyword>
<dbReference type="SUPFAM" id="SSF51658">
    <property type="entry name" value="Xylose isomerase-like"/>
    <property type="match status" value="1"/>
</dbReference>